<proteinExistence type="predicted"/>
<comment type="caution">
    <text evidence="1">The sequence shown here is derived from an EMBL/GenBank/DDBJ whole genome shotgun (WGS) entry which is preliminary data.</text>
</comment>
<dbReference type="EMBL" id="BRLJ01000003">
    <property type="protein sequence ID" value="GKX63044.1"/>
    <property type="molecule type" value="Genomic_DNA"/>
</dbReference>
<dbReference type="Proteomes" id="UP001059610">
    <property type="component" value="Unassembled WGS sequence"/>
</dbReference>
<reference evidence="1" key="1">
    <citation type="submission" date="2022-06" db="EMBL/GenBank/DDBJ databases">
        <title>Draft genome sequences of Pragia fontium str. JCM24417.</title>
        <authorList>
            <person name="Wakabayashi Y."/>
            <person name="Kojima K."/>
        </authorList>
    </citation>
    <scope>NUCLEOTIDE SEQUENCE</scope>
    <source>
        <strain evidence="1">JCM 24417</strain>
    </source>
</reference>
<protein>
    <submittedName>
        <fullName evidence="1">Uncharacterized protein</fullName>
    </submittedName>
</protein>
<name>A0ABQ5LI39_9GAMM</name>
<evidence type="ECO:0000313" key="1">
    <source>
        <dbReference type="EMBL" id="GKX63044.1"/>
    </source>
</evidence>
<sequence length="66" mass="7452">MSSSDVGQLRQDLEDELWIWRPVLAQLVTLEAIKSGEVTSEDLLKLNALLDMREAIQSKAQVENRA</sequence>
<dbReference type="RefSeq" id="WP_047780234.1">
    <property type="nucleotide sequence ID" value="NZ_BRLJ01000003.1"/>
</dbReference>
<gene>
    <name evidence="1" type="ORF">SOASR032_16130</name>
</gene>
<keyword evidence="2" id="KW-1185">Reference proteome</keyword>
<accession>A0ABQ5LI39</accession>
<organism evidence="1 2">
    <name type="scientific">Pragia fontium</name>
    <dbReference type="NCBI Taxonomy" id="82985"/>
    <lineage>
        <taxon>Bacteria</taxon>
        <taxon>Pseudomonadati</taxon>
        <taxon>Pseudomonadota</taxon>
        <taxon>Gammaproteobacteria</taxon>
        <taxon>Enterobacterales</taxon>
        <taxon>Budviciaceae</taxon>
        <taxon>Pragia</taxon>
    </lineage>
</organism>
<evidence type="ECO:0000313" key="2">
    <source>
        <dbReference type="Proteomes" id="UP001059610"/>
    </source>
</evidence>